<name>A0A8C2WPX9_CYCLU</name>
<evidence type="ECO:0000313" key="12">
    <source>
        <dbReference type="Ensembl" id="ENSCLMP00005007539.1"/>
    </source>
</evidence>
<keyword evidence="6" id="KW-0479">Metal-binding</keyword>
<keyword evidence="5 11" id="KW-0812">Transmembrane</keyword>
<keyword evidence="10 11" id="KW-0472">Membrane</keyword>
<feature type="transmembrane region" description="Helical" evidence="11">
    <location>
        <begin position="195"/>
        <end position="218"/>
    </location>
</feature>
<evidence type="ECO:0000256" key="8">
    <source>
        <dbReference type="ARBA" id="ARBA00022989"/>
    </source>
</evidence>
<reference evidence="12" key="1">
    <citation type="submission" date="2025-08" db="UniProtKB">
        <authorList>
            <consortium name="Ensembl"/>
        </authorList>
    </citation>
    <scope>IDENTIFICATION</scope>
</reference>
<organism evidence="12 13">
    <name type="scientific">Cyclopterus lumpus</name>
    <name type="common">Lumpsucker</name>
    <dbReference type="NCBI Taxonomy" id="8103"/>
    <lineage>
        <taxon>Eukaryota</taxon>
        <taxon>Metazoa</taxon>
        <taxon>Chordata</taxon>
        <taxon>Craniata</taxon>
        <taxon>Vertebrata</taxon>
        <taxon>Euteleostomi</taxon>
        <taxon>Actinopterygii</taxon>
        <taxon>Neopterygii</taxon>
        <taxon>Teleostei</taxon>
        <taxon>Neoteleostei</taxon>
        <taxon>Acanthomorphata</taxon>
        <taxon>Eupercaria</taxon>
        <taxon>Perciformes</taxon>
        <taxon>Cottioidei</taxon>
        <taxon>Cottales</taxon>
        <taxon>Cyclopteridae</taxon>
        <taxon>Cyclopterus</taxon>
    </lineage>
</organism>
<dbReference type="GO" id="GO:0015501">
    <property type="term" value="F:glutamate:sodium symporter activity"/>
    <property type="evidence" value="ECO:0007669"/>
    <property type="project" value="TreeGrafter"/>
</dbReference>
<evidence type="ECO:0000256" key="4">
    <source>
        <dbReference type="ARBA" id="ARBA00022553"/>
    </source>
</evidence>
<evidence type="ECO:0000256" key="5">
    <source>
        <dbReference type="ARBA" id="ARBA00022692"/>
    </source>
</evidence>
<reference evidence="12" key="2">
    <citation type="submission" date="2025-09" db="UniProtKB">
        <authorList>
            <consortium name="Ensembl"/>
        </authorList>
    </citation>
    <scope>IDENTIFICATION</scope>
</reference>
<dbReference type="GeneTree" id="ENSGT00940000155397"/>
<evidence type="ECO:0000256" key="10">
    <source>
        <dbReference type="ARBA" id="ARBA00023136"/>
    </source>
</evidence>
<evidence type="ECO:0000256" key="6">
    <source>
        <dbReference type="ARBA" id="ARBA00022723"/>
    </source>
</evidence>
<keyword evidence="4" id="KW-0597">Phosphoprotein</keyword>
<dbReference type="Proteomes" id="UP000694565">
    <property type="component" value="Unplaced"/>
</dbReference>
<dbReference type="InterPro" id="IPR050746">
    <property type="entry name" value="DAACS"/>
</dbReference>
<feature type="transmembrane region" description="Helical" evidence="11">
    <location>
        <begin position="119"/>
        <end position="136"/>
    </location>
</feature>
<evidence type="ECO:0000256" key="7">
    <source>
        <dbReference type="ARBA" id="ARBA00022970"/>
    </source>
</evidence>
<keyword evidence="7" id="KW-0029">Amino-acid transport</keyword>
<protein>
    <recommendedName>
        <fullName evidence="11">Amino acid transporter</fullName>
    </recommendedName>
</protein>
<dbReference type="Pfam" id="PF00375">
    <property type="entry name" value="SDF"/>
    <property type="match status" value="1"/>
</dbReference>
<dbReference type="AlphaFoldDB" id="A0A8C2WPX9"/>
<dbReference type="GO" id="GO:0033229">
    <property type="term" value="F:cysteine transmembrane transporter activity"/>
    <property type="evidence" value="ECO:0007669"/>
    <property type="project" value="TreeGrafter"/>
</dbReference>
<dbReference type="PANTHER" id="PTHR11958:SF109">
    <property type="entry name" value="EXCITATORY AMINO ACID TRANSPORTER 3"/>
    <property type="match status" value="1"/>
</dbReference>
<dbReference type="InterPro" id="IPR001991">
    <property type="entry name" value="Na-dicarboxylate_symporter"/>
</dbReference>
<dbReference type="Gene3D" id="1.10.3860.10">
    <property type="entry name" value="Sodium:dicarboxylate symporter"/>
    <property type="match status" value="1"/>
</dbReference>
<accession>A0A8C2WPX9</accession>
<keyword evidence="8 11" id="KW-1133">Transmembrane helix</keyword>
<evidence type="ECO:0000256" key="3">
    <source>
        <dbReference type="ARBA" id="ARBA00022475"/>
    </source>
</evidence>
<dbReference type="GO" id="GO:0005313">
    <property type="term" value="F:L-glutamate transmembrane transporter activity"/>
    <property type="evidence" value="ECO:0007669"/>
    <property type="project" value="TreeGrafter"/>
</dbReference>
<dbReference type="InterPro" id="IPR036458">
    <property type="entry name" value="Na:dicarbo_symporter_sf"/>
</dbReference>
<comment type="similarity">
    <text evidence="11">Belongs to the dicarboxylate/amino acid:cation symporter (DAACS) (TC 2.A.23) family.</text>
</comment>
<evidence type="ECO:0000256" key="9">
    <source>
        <dbReference type="ARBA" id="ARBA00023053"/>
    </source>
</evidence>
<feature type="transmembrane region" description="Helical" evidence="11">
    <location>
        <begin position="164"/>
        <end position="183"/>
    </location>
</feature>
<keyword evidence="3" id="KW-1003">Cell membrane</keyword>
<keyword evidence="13" id="KW-1185">Reference proteome</keyword>
<feature type="transmembrane region" description="Helical" evidence="11">
    <location>
        <begin position="267"/>
        <end position="292"/>
    </location>
</feature>
<dbReference type="Ensembl" id="ENSCLMT00005008053.1">
    <property type="protein sequence ID" value="ENSCLMP00005007539.1"/>
    <property type="gene ID" value="ENSCLMG00005004087.1"/>
</dbReference>
<dbReference type="GO" id="GO:0005886">
    <property type="term" value="C:plasma membrane"/>
    <property type="evidence" value="ECO:0007669"/>
    <property type="project" value="UniProtKB-SubCell"/>
</dbReference>
<evidence type="ECO:0000256" key="2">
    <source>
        <dbReference type="ARBA" id="ARBA00022448"/>
    </source>
</evidence>
<dbReference type="PRINTS" id="PR00173">
    <property type="entry name" value="EDTRNSPORT"/>
</dbReference>
<keyword evidence="2 11" id="KW-0813">Transport</keyword>
<evidence type="ECO:0000313" key="13">
    <source>
        <dbReference type="Proteomes" id="UP000694565"/>
    </source>
</evidence>
<keyword evidence="11" id="KW-0769">Symport</keyword>
<evidence type="ECO:0000256" key="11">
    <source>
        <dbReference type="RuleBase" id="RU361216"/>
    </source>
</evidence>
<feature type="transmembrane region" description="Helical" evidence="11">
    <location>
        <begin position="21"/>
        <end position="41"/>
    </location>
</feature>
<dbReference type="GO" id="GO:0046872">
    <property type="term" value="F:metal ion binding"/>
    <property type="evidence" value="ECO:0007669"/>
    <property type="project" value="UniProtKB-KW"/>
</dbReference>
<proteinExistence type="inferred from homology"/>
<evidence type="ECO:0000256" key="1">
    <source>
        <dbReference type="ARBA" id="ARBA00004651"/>
    </source>
</evidence>
<dbReference type="SUPFAM" id="SSF118215">
    <property type="entry name" value="Proton glutamate symport protein"/>
    <property type="match status" value="1"/>
</dbReference>
<sequence length="411" mass="44881">MLSFLGCSGLKGGKVAVRASAYFVSTTLLSMTLGLILVLTIKPGLDAVGKDDTEDEELFSIVIAILDIAWNISPENLMVACYRQDKTERVEFEIEADEQRFSLETNATRVRIEHHGVEGTNILGLIVWSLVFGLALNKMGKRGEIFLEALTVFNEVTKNAVKGILSYLPLGVLFMVTGIVVEVDDWEITFKLGKFIGVVVFGLVIHGTLVLPLIYFLFVRRNPYAVIKGFFPALKTAFVVSSSSATLPLTFQCCEERLKVDKRISRFMLPIATNINMDGTFIYEVVAAVFIAQLNHIDLQLNQWITIALTAAVSIVGAAGFPARGAVTTIFVLTVVGLPAKEACLLVVIECLLDRCNTVINVLGDCIGVALIDQVSKGDLEDIGEQGQEIKRGHDSDAEAQTPDKIQVHIS</sequence>
<keyword evidence="9" id="KW-0915">Sodium</keyword>
<dbReference type="PANTHER" id="PTHR11958">
    <property type="entry name" value="SODIUM/DICARBOXYLATE SYMPORTER-RELATED"/>
    <property type="match status" value="1"/>
</dbReference>
<feature type="transmembrane region" description="Helical" evidence="11">
    <location>
        <begin position="304"/>
        <end position="323"/>
    </location>
</feature>
<comment type="subcellular location">
    <subcellularLocation>
        <location evidence="1">Cell membrane</location>
        <topology evidence="1">Multi-pass membrane protein</topology>
    </subcellularLocation>
    <subcellularLocation>
        <location evidence="11">Membrane</location>
        <topology evidence="11">Multi-pass membrane protein</topology>
    </subcellularLocation>
</comment>